<evidence type="ECO:0000313" key="1">
    <source>
        <dbReference type="EMBL" id="KAL1404245.1"/>
    </source>
</evidence>
<dbReference type="EMBL" id="JBEHCU010000648">
    <property type="protein sequence ID" value="KAL1404245.1"/>
    <property type="molecule type" value="Genomic_DNA"/>
</dbReference>
<dbReference type="Proteomes" id="UP001562425">
    <property type="component" value="Unassembled WGS sequence"/>
</dbReference>
<evidence type="ECO:0008006" key="3">
    <source>
        <dbReference type="Google" id="ProtNLM"/>
    </source>
</evidence>
<feature type="non-terminal residue" evidence="1">
    <location>
        <position position="230"/>
    </location>
</feature>
<reference evidence="1 2" key="1">
    <citation type="submission" date="2024-05" db="EMBL/GenBank/DDBJ databases">
        <title>Culex pipiens pipiens assembly and annotation.</title>
        <authorList>
            <person name="Alout H."/>
            <person name="Durand T."/>
        </authorList>
    </citation>
    <scope>NUCLEOTIDE SEQUENCE [LARGE SCALE GENOMIC DNA]</scope>
    <source>
        <strain evidence="1">HA-2024</strain>
        <tissue evidence="1">Whole body</tissue>
    </source>
</reference>
<sequence length="230" mass="25476">MLPSTSDQPSLSLAACTPNNANVVFLSTAVVKIADSHGNTYLARALLDCCSERNLMSERLAQKLVLRRQNDPLSLQGVGSSQAVSKQSTLAKILSRWTDYSIDLKFHILPEFKPIVPSDCVQTQTWTHPIPSSLFLADPRFFEPNQIDLIIGAEVHYRLLLNGFIDLGPNLPILKETVFGWIVSGKCSTSSRPSSLTMVCSNADLEKQVARFWELESCHSESVLSVEEKQ</sequence>
<organism evidence="1 2">
    <name type="scientific">Culex pipiens pipiens</name>
    <name type="common">Northern house mosquito</name>
    <dbReference type="NCBI Taxonomy" id="38569"/>
    <lineage>
        <taxon>Eukaryota</taxon>
        <taxon>Metazoa</taxon>
        <taxon>Ecdysozoa</taxon>
        <taxon>Arthropoda</taxon>
        <taxon>Hexapoda</taxon>
        <taxon>Insecta</taxon>
        <taxon>Pterygota</taxon>
        <taxon>Neoptera</taxon>
        <taxon>Endopterygota</taxon>
        <taxon>Diptera</taxon>
        <taxon>Nematocera</taxon>
        <taxon>Culicoidea</taxon>
        <taxon>Culicidae</taxon>
        <taxon>Culicinae</taxon>
        <taxon>Culicini</taxon>
        <taxon>Culex</taxon>
        <taxon>Culex</taxon>
    </lineage>
</organism>
<comment type="caution">
    <text evidence="1">The sequence shown here is derived from an EMBL/GenBank/DDBJ whole genome shotgun (WGS) entry which is preliminary data.</text>
</comment>
<protein>
    <recommendedName>
        <fullName evidence="3">Peptidase aspartic putative domain-containing protein</fullName>
    </recommendedName>
</protein>
<keyword evidence="2" id="KW-1185">Reference proteome</keyword>
<dbReference type="InterPro" id="IPR021109">
    <property type="entry name" value="Peptidase_aspartic_dom_sf"/>
</dbReference>
<accession>A0ABD1DWX0</accession>
<proteinExistence type="predicted"/>
<gene>
    <name evidence="1" type="ORF">pipiens_005418</name>
</gene>
<evidence type="ECO:0000313" key="2">
    <source>
        <dbReference type="Proteomes" id="UP001562425"/>
    </source>
</evidence>
<name>A0ABD1DWX0_CULPP</name>
<dbReference type="Gene3D" id="2.40.70.10">
    <property type="entry name" value="Acid Proteases"/>
    <property type="match status" value="1"/>
</dbReference>
<dbReference type="AlphaFoldDB" id="A0ABD1DWX0"/>